<dbReference type="InterPro" id="IPR008189">
    <property type="entry name" value="rRNA_ssu_MeTfrase_I"/>
</dbReference>
<evidence type="ECO:0000313" key="9">
    <source>
        <dbReference type="Proteomes" id="UP000236845"/>
    </source>
</evidence>
<accession>A0A2H0YRF7</accession>
<evidence type="ECO:0000256" key="6">
    <source>
        <dbReference type="HAMAP-Rule" id="MF_01877"/>
    </source>
</evidence>
<dbReference type="SUPFAM" id="SSF53790">
    <property type="entry name" value="Tetrapyrrole methylase"/>
    <property type="match status" value="1"/>
</dbReference>
<reference evidence="9" key="1">
    <citation type="submission" date="2017-09" db="EMBL/GenBank/DDBJ databases">
        <title>Depth-based differentiation of microbial function through sediment-hosted aquifers and enrichment of novel symbionts in the deep terrestrial subsurface.</title>
        <authorList>
            <person name="Probst A.J."/>
            <person name="Ladd B."/>
            <person name="Jarett J.K."/>
            <person name="Geller-Mcgrath D.E."/>
            <person name="Sieber C.M.K."/>
            <person name="Emerson J.B."/>
            <person name="Anantharaman K."/>
            <person name="Thomas B.C."/>
            <person name="Malmstrom R."/>
            <person name="Stieglmeier M."/>
            <person name="Klingl A."/>
            <person name="Woyke T."/>
            <person name="Ryan C.M."/>
            <person name="Banfield J.F."/>
        </authorList>
    </citation>
    <scope>NUCLEOTIDE SEQUENCE [LARGE SCALE GENOMIC DNA]</scope>
</reference>
<dbReference type="PANTHER" id="PTHR46111">
    <property type="entry name" value="RIBOSOMAL RNA SMALL SUBUNIT METHYLTRANSFERASE I"/>
    <property type="match status" value="1"/>
</dbReference>
<organism evidence="8 9">
    <name type="scientific">Candidatus Kerfeldbacteria bacterium CG08_land_8_20_14_0_20_43_14</name>
    <dbReference type="NCBI Taxonomy" id="2014246"/>
    <lineage>
        <taxon>Bacteria</taxon>
        <taxon>Candidatus Kerfeldiibacteriota</taxon>
    </lineage>
</organism>
<dbReference type="GO" id="GO:0005737">
    <property type="term" value="C:cytoplasm"/>
    <property type="evidence" value="ECO:0007669"/>
    <property type="project" value="UniProtKB-SubCell"/>
</dbReference>
<sequence length="224" mass="24409">MPGILYIVATPIGNLADLSDRAKEILIHVNAVLSEDTREAAKLLAHIGASKTVIRYDEHTKGQREDAILQRLMAGDNLALVADRGTPNIADPGGRLVERVFKECPGIKVVPIPGPSAMSAALSVCGFPLQQFCGYGFLPLKNKRQAILKKMAEDPRPAVFFESPHRIEKVLSFFIEACPDREIFIGRELTKAFEHLYRGKPADVLAALRADAVKGEFVVVLGPG</sequence>
<comment type="catalytic activity">
    <reaction evidence="6">
        <text>cytidine(1402) in 16S rRNA + S-adenosyl-L-methionine = 2'-O-methylcytidine(1402) in 16S rRNA + S-adenosyl-L-homocysteine + H(+)</text>
        <dbReference type="Rhea" id="RHEA:42924"/>
        <dbReference type="Rhea" id="RHEA-COMP:10285"/>
        <dbReference type="Rhea" id="RHEA-COMP:10286"/>
        <dbReference type="ChEBI" id="CHEBI:15378"/>
        <dbReference type="ChEBI" id="CHEBI:57856"/>
        <dbReference type="ChEBI" id="CHEBI:59789"/>
        <dbReference type="ChEBI" id="CHEBI:74495"/>
        <dbReference type="ChEBI" id="CHEBI:82748"/>
        <dbReference type="EC" id="2.1.1.198"/>
    </reaction>
</comment>
<dbReference type="GO" id="GO:0070677">
    <property type="term" value="F:rRNA (cytosine-2'-O-)-methyltransferase activity"/>
    <property type="evidence" value="ECO:0007669"/>
    <property type="project" value="UniProtKB-UniRule"/>
</dbReference>
<dbReference type="InterPro" id="IPR000878">
    <property type="entry name" value="4pyrrol_Mease"/>
</dbReference>
<evidence type="ECO:0000313" key="8">
    <source>
        <dbReference type="EMBL" id="PIS41050.1"/>
    </source>
</evidence>
<dbReference type="AlphaFoldDB" id="A0A2H0YRF7"/>
<dbReference type="EMBL" id="PEXW01000002">
    <property type="protein sequence ID" value="PIS41050.1"/>
    <property type="molecule type" value="Genomic_DNA"/>
</dbReference>
<dbReference type="Gene3D" id="3.30.950.10">
    <property type="entry name" value="Methyltransferase, Cobalt-precorrin-4 Transmethylase, Domain 2"/>
    <property type="match status" value="1"/>
</dbReference>
<evidence type="ECO:0000256" key="5">
    <source>
        <dbReference type="ARBA" id="ARBA00022691"/>
    </source>
</evidence>
<evidence type="ECO:0000256" key="4">
    <source>
        <dbReference type="ARBA" id="ARBA00022679"/>
    </source>
</evidence>
<comment type="subcellular location">
    <subcellularLocation>
        <location evidence="6">Cytoplasm</location>
    </subcellularLocation>
</comment>
<keyword evidence="3 6" id="KW-0489">Methyltransferase</keyword>
<dbReference type="Proteomes" id="UP000236845">
    <property type="component" value="Unassembled WGS sequence"/>
</dbReference>
<name>A0A2H0YRF7_9BACT</name>
<dbReference type="PANTHER" id="PTHR46111:SF1">
    <property type="entry name" value="RIBOSOMAL RNA SMALL SUBUNIT METHYLTRANSFERASE I"/>
    <property type="match status" value="1"/>
</dbReference>
<dbReference type="CDD" id="cd11648">
    <property type="entry name" value="RsmI"/>
    <property type="match status" value="1"/>
</dbReference>
<dbReference type="Pfam" id="PF00590">
    <property type="entry name" value="TP_methylase"/>
    <property type="match status" value="1"/>
</dbReference>
<dbReference type="Gene3D" id="3.40.1010.10">
    <property type="entry name" value="Cobalt-precorrin-4 Transmethylase, Domain 1"/>
    <property type="match status" value="1"/>
</dbReference>
<comment type="similarity">
    <text evidence="6">Belongs to the methyltransferase superfamily. RsmI family.</text>
</comment>
<dbReference type="InterPro" id="IPR014777">
    <property type="entry name" value="4pyrrole_Mease_sub1"/>
</dbReference>
<evidence type="ECO:0000256" key="1">
    <source>
        <dbReference type="ARBA" id="ARBA00022490"/>
    </source>
</evidence>
<dbReference type="InterPro" id="IPR035996">
    <property type="entry name" value="4pyrrol_Methylase_sf"/>
</dbReference>
<keyword evidence="5 6" id="KW-0949">S-adenosyl-L-methionine</keyword>
<keyword evidence="4 6" id="KW-0808">Transferase</keyword>
<feature type="domain" description="Tetrapyrrole methylase" evidence="7">
    <location>
        <begin position="5"/>
        <end position="201"/>
    </location>
</feature>
<comment type="caution">
    <text evidence="8">The sequence shown here is derived from an EMBL/GenBank/DDBJ whole genome shotgun (WGS) entry which is preliminary data.</text>
</comment>
<proteinExistence type="inferred from homology"/>
<comment type="function">
    <text evidence="6">Catalyzes the 2'-O-methylation of the ribose of cytidine 1402 (C1402) in 16S rRNA.</text>
</comment>
<keyword evidence="1 6" id="KW-0963">Cytoplasm</keyword>
<protein>
    <recommendedName>
        <fullName evidence="6">Ribosomal RNA small subunit methyltransferase I</fullName>
        <ecNumber evidence="6">2.1.1.198</ecNumber>
    </recommendedName>
    <alternativeName>
        <fullName evidence="6">16S rRNA 2'-O-ribose C1402 methyltransferase</fullName>
    </alternativeName>
    <alternativeName>
        <fullName evidence="6">rRNA (cytidine-2'-O-)-methyltransferase RsmI</fullName>
    </alternativeName>
</protein>
<dbReference type="PIRSF" id="PIRSF005917">
    <property type="entry name" value="MTase_YraL"/>
    <property type="match status" value="1"/>
</dbReference>
<evidence type="ECO:0000256" key="2">
    <source>
        <dbReference type="ARBA" id="ARBA00022552"/>
    </source>
</evidence>
<evidence type="ECO:0000259" key="7">
    <source>
        <dbReference type="Pfam" id="PF00590"/>
    </source>
</evidence>
<dbReference type="EC" id="2.1.1.198" evidence="6"/>
<dbReference type="NCBIfam" id="TIGR00096">
    <property type="entry name" value="16S rRNA (cytidine(1402)-2'-O)-methyltransferase"/>
    <property type="match status" value="1"/>
</dbReference>
<evidence type="ECO:0000256" key="3">
    <source>
        <dbReference type="ARBA" id="ARBA00022603"/>
    </source>
</evidence>
<dbReference type="HAMAP" id="MF_01877">
    <property type="entry name" value="16SrRNA_methyltr_I"/>
    <property type="match status" value="1"/>
</dbReference>
<dbReference type="InterPro" id="IPR014776">
    <property type="entry name" value="4pyrrole_Mease_sub2"/>
</dbReference>
<gene>
    <name evidence="6 8" type="primary">rsmI</name>
    <name evidence="8" type="ORF">COT26_00080</name>
</gene>
<keyword evidence="2 6" id="KW-0698">rRNA processing</keyword>